<dbReference type="GO" id="GO:0030435">
    <property type="term" value="P:sporulation resulting in formation of a cellular spore"/>
    <property type="evidence" value="ECO:0007669"/>
    <property type="project" value="UniProtKB-KW"/>
</dbReference>
<dbReference type="Pfam" id="PF03944">
    <property type="entry name" value="Endotoxin_C"/>
    <property type="match status" value="1"/>
</dbReference>
<gene>
    <name evidence="6" type="ORF">IGM_02218</name>
</gene>
<accession>A0A9W5QWL0</accession>
<keyword evidence="4" id="KW-0843">Virulence</keyword>
<dbReference type="Gene3D" id="2.60.120.260">
    <property type="entry name" value="Galactose-binding domain-like"/>
    <property type="match status" value="1"/>
</dbReference>
<dbReference type="AlphaFoldDB" id="A0A9W5QWL0"/>
<dbReference type="EMBL" id="AHEF01000043">
    <property type="protein sequence ID" value="EOP90171.1"/>
    <property type="molecule type" value="Genomic_DNA"/>
</dbReference>
<evidence type="ECO:0000256" key="1">
    <source>
        <dbReference type="ARBA" id="ARBA00007819"/>
    </source>
</evidence>
<reference evidence="6 7" key="1">
    <citation type="submission" date="2012-12" db="EMBL/GenBank/DDBJ databases">
        <title>The Genome Sequence of Bacillus cereus HuB4-4.</title>
        <authorList>
            <consortium name="The Broad Institute Genome Sequencing Platform"/>
            <consortium name="The Broad Institute Genome Sequencing Center for Infectious Disease"/>
            <person name="Feldgarden M."/>
            <person name="Van der Auwera G.A."/>
            <person name="Mahillon J."/>
            <person name="Duprez V."/>
            <person name="Timmery S."/>
            <person name="Mattelet C."/>
            <person name="Dierick K."/>
            <person name="Sun M."/>
            <person name="Yu Z."/>
            <person name="Zhu L."/>
            <person name="Hu X."/>
            <person name="Shank E.B."/>
            <person name="Swiecicka I."/>
            <person name="Hansen B.M."/>
            <person name="Andrup L."/>
            <person name="Walker B."/>
            <person name="Young S.K."/>
            <person name="Zeng Q."/>
            <person name="Gargeya S."/>
            <person name="Fitzgerald M."/>
            <person name="Haas B."/>
            <person name="Abouelleil A."/>
            <person name="Alvarado L."/>
            <person name="Arachchi H.M."/>
            <person name="Berlin A.M."/>
            <person name="Chapman S.B."/>
            <person name="Dewar J."/>
            <person name="Goldberg J."/>
            <person name="Griggs A."/>
            <person name="Gujja S."/>
            <person name="Hansen M."/>
            <person name="Howarth C."/>
            <person name="Imamovic A."/>
            <person name="Larimer J."/>
            <person name="McCowan C."/>
            <person name="Murphy C."/>
            <person name="Neiman D."/>
            <person name="Pearson M."/>
            <person name="Priest M."/>
            <person name="Roberts A."/>
            <person name="Saif S."/>
            <person name="Shea T."/>
            <person name="Sisk P."/>
            <person name="Sykes S."/>
            <person name="Wortman J."/>
            <person name="Nusbaum C."/>
            <person name="Birren B."/>
        </authorList>
    </citation>
    <scope>NUCLEOTIDE SEQUENCE [LARGE SCALE GENOMIC DNA]</scope>
    <source>
        <strain evidence="6 7">HuB4-4</strain>
    </source>
</reference>
<feature type="domain" description="Pesticidal crystal protein" evidence="5">
    <location>
        <begin position="45"/>
        <end position="189"/>
    </location>
</feature>
<sequence length="190" mass="21303">MSNNKYNMTYVGDTSSFLYGFIWTHAESNPTNTISFTNDKNQKIITQISAVKAYELKGGLVVEGAGHTGGNLVQFNTPTDSLTMSCQIAQGRYKIRMRYASDIEQESYLNISIETSNSSHIGRITIKNTTHVIDAPHNKYKHFQYGSVTLQNGDINLLNNEPNVTISIENNQNIPSYSKTLIDKIEFIPQ</sequence>
<dbReference type="SUPFAM" id="SSF49785">
    <property type="entry name" value="Galactose-binding domain-like"/>
    <property type="match status" value="1"/>
</dbReference>
<evidence type="ECO:0000256" key="3">
    <source>
        <dbReference type="ARBA" id="ARBA00022969"/>
    </source>
</evidence>
<proteinExistence type="inferred from homology"/>
<dbReference type="InterPro" id="IPR005638">
    <property type="entry name" value="Pest_crys_dom-III"/>
</dbReference>
<dbReference type="InterPro" id="IPR008979">
    <property type="entry name" value="Galactose-bd-like_sf"/>
</dbReference>
<keyword evidence="3" id="KW-0749">Sporulation</keyword>
<keyword evidence="2" id="KW-0800">Toxin</keyword>
<dbReference type="CDD" id="cd04085">
    <property type="entry name" value="delta_endotoxin_C"/>
    <property type="match status" value="1"/>
</dbReference>
<dbReference type="Proteomes" id="UP000014009">
    <property type="component" value="Unassembled WGS sequence"/>
</dbReference>
<protein>
    <recommendedName>
        <fullName evidence="5">Pesticidal crystal protein domain-containing protein</fullName>
    </recommendedName>
</protein>
<evidence type="ECO:0000256" key="2">
    <source>
        <dbReference type="ARBA" id="ARBA00022656"/>
    </source>
</evidence>
<comment type="caution">
    <text evidence="6">The sequence shown here is derived from an EMBL/GenBank/DDBJ whole genome shotgun (WGS) entry which is preliminary data.</text>
</comment>
<organism evidence="6 7">
    <name type="scientific">Bacillus cereus HuB4-4</name>
    <dbReference type="NCBI Taxonomy" id="1053211"/>
    <lineage>
        <taxon>Bacteria</taxon>
        <taxon>Bacillati</taxon>
        <taxon>Bacillota</taxon>
        <taxon>Bacilli</taxon>
        <taxon>Bacillales</taxon>
        <taxon>Bacillaceae</taxon>
        <taxon>Bacillus</taxon>
        <taxon>Bacillus cereus group</taxon>
    </lineage>
</organism>
<evidence type="ECO:0000313" key="7">
    <source>
        <dbReference type="Proteomes" id="UP000014009"/>
    </source>
</evidence>
<evidence type="ECO:0000256" key="4">
    <source>
        <dbReference type="ARBA" id="ARBA00023026"/>
    </source>
</evidence>
<evidence type="ECO:0000313" key="6">
    <source>
        <dbReference type="EMBL" id="EOP90171.1"/>
    </source>
</evidence>
<name>A0A9W5QWL0_BACCE</name>
<comment type="similarity">
    <text evidence="1">Belongs to the delta endotoxin family.</text>
</comment>
<dbReference type="GO" id="GO:0090729">
    <property type="term" value="F:toxin activity"/>
    <property type="evidence" value="ECO:0007669"/>
    <property type="project" value="UniProtKB-KW"/>
</dbReference>
<evidence type="ECO:0000259" key="5">
    <source>
        <dbReference type="Pfam" id="PF03944"/>
    </source>
</evidence>